<reference evidence="1 2" key="1">
    <citation type="submission" date="2015-04" db="EMBL/GenBank/DDBJ databases">
        <title>Draft Genome Sequence of the Novel Agar-Digesting Marine Bacterium Q1.</title>
        <authorList>
            <person name="Li Y."/>
            <person name="Li D."/>
            <person name="Chen G."/>
            <person name="Du Z."/>
        </authorList>
    </citation>
    <scope>NUCLEOTIDE SEQUENCE [LARGE SCALE GENOMIC DNA]</scope>
    <source>
        <strain evidence="1 2">Q1</strain>
    </source>
</reference>
<dbReference type="RefSeq" id="WP_048692147.1">
    <property type="nucleotide sequence ID" value="NZ_KQ130489.1"/>
</dbReference>
<dbReference type="EMBL" id="LAZL01000012">
    <property type="protein sequence ID" value="KMT65345.1"/>
    <property type="molecule type" value="Genomic_DNA"/>
</dbReference>
<dbReference type="Proteomes" id="UP000037600">
    <property type="component" value="Unassembled WGS sequence"/>
</dbReference>
<evidence type="ECO:0000313" key="1">
    <source>
        <dbReference type="EMBL" id="KMT65345.1"/>
    </source>
</evidence>
<name>A0A0J8GR90_9ALTE</name>
<sequence length="94" mass="10524">MNTDIKQVLALKGFPQDCEFVGYGIVDNDEYLLSFDAELGTIQRAWGNAPLLACTFSDYEQASVVRDKINASAKICEMFENNVNRYITIPSNAH</sequence>
<protein>
    <submittedName>
        <fullName evidence="1">Uncharacterized protein</fullName>
    </submittedName>
</protein>
<gene>
    <name evidence="1" type="ORF">XM47_09975</name>
</gene>
<organism evidence="1 2">
    <name type="scientific">Catenovulum maritimum</name>
    <dbReference type="NCBI Taxonomy" id="1513271"/>
    <lineage>
        <taxon>Bacteria</taxon>
        <taxon>Pseudomonadati</taxon>
        <taxon>Pseudomonadota</taxon>
        <taxon>Gammaproteobacteria</taxon>
        <taxon>Alteromonadales</taxon>
        <taxon>Alteromonadaceae</taxon>
        <taxon>Catenovulum</taxon>
    </lineage>
</organism>
<dbReference type="OrthoDB" id="9882090at2"/>
<evidence type="ECO:0000313" key="2">
    <source>
        <dbReference type="Proteomes" id="UP000037600"/>
    </source>
</evidence>
<accession>A0A0J8GR90</accession>
<keyword evidence="2" id="KW-1185">Reference proteome</keyword>
<dbReference type="AlphaFoldDB" id="A0A0J8GR90"/>
<proteinExistence type="predicted"/>
<comment type="caution">
    <text evidence="1">The sequence shown here is derived from an EMBL/GenBank/DDBJ whole genome shotgun (WGS) entry which is preliminary data.</text>
</comment>